<comment type="catalytic activity">
    <reaction evidence="10 11">
        <text>a 5-hydroxymethyl-2'-deoxycytidine in DNA + 2-oxoglutarate + O2 = a 5-formyl-2'-deoxycytidine in DNA + succinate + CO2 + H2O</text>
        <dbReference type="Rhea" id="RHEA:53828"/>
        <dbReference type="Rhea" id="RHEA-COMP:13315"/>
        <dbReference type="Rhea" id="RHEA-COMP:13656"/>
        <dbReference type="ChEBI" id="CHEBI:15377"/>
        <dbReference type="ChEBI" id="CHEBI:15379"/>
        <dbReference type="ChEBI" id="CHEBI:16526"/>
        <dbReference type="ChEBI" id="CHEBI:16810"/>
        <dbReference type="ChEBI" id="CHEBI:30031"/>
        <dbReference type="ChEBI" id="CHEBI:136731"/>
        <dbReference type="ChEBI" id="CHEBI:137731"/>
        <dbReference type="EC" id="1.14.11.80"/>
    </reaction>
</comment>
<feature type="region of interest" description="Disordered" evidence="12">
    <location>
        <begin position="1809"/>
        <end position="1834"/>
    </location>
</feature>
<evidence type="ECO:0000256" key="4">
    <source>
        <dbReference type="ARBA" id="ARBA00022723"/>
    </source>
</evidence>
<feature type="region of interest" description="Disordered" evidence="12">
    <location>
        <begin position="329"/>
        <end position="416"/>
    </location>
</feature>
<evidence type="ECO:0000256" key="2">
    <source>
        <dbReference type="ARBA" id="ARBA00007502"/>
    </source>
</evidence>
<keyword evidence="15" id="KW-1185">Reference proteome</keyword>
<comment type="catalytic activity">
    <reaction evidence="9 11">
        <text>a 5-formyl-2'-deoxycytidine in DNA + 2-oxoglutarate + O2 = a 5-carboxyl-2'-deoxycytidine in DNA + succinate + CO2 + H(+)</text>
        <dbReference type="Rhea" id="RHEA:53832"/>
        <dbReference type="Rhea" id="RHEA-COMP:13656"/>
        <dbReference type="Rhea" id="RHEA-COMP:13657"/>
        <dbReference type="ChEBI" id="CHEBI:15378"/>
        <dbReference type="ChEBI" id="CHEBI:15379"/>
        <dbReference type="ChEBI" id="CHEBI:16526"/>
        <dbReference type="ChEBI" id="CHEBI:16810"/>
        <dbReference type="ChEBI" id="CHEBI:30031"/>
        <dbReference type="ChEBI" id="CHEBI:137731"/>
        <dbReference type="ChEBI" id="CHEBI:137732"/>
        <dbReference type="EC" id="1.14.11.80"/>
    </reaction>
</comment>
<dbReference type="EC" id="1.14.11.80" evidence="11"/>
<evidence type="ECO:0000256" key="11">
    <source>
        <dbReference type="RuleBase" id="RU367064"/>
    </source>
</evidence>
<comment type="subcellular location">
    <subcellularLocation>
        <location evidence="1">Chromosome</location>
    </subcellularLocation>
</comment>
<evidence type="ECO:0000313" key="14">
    <source>
        <dbReference type="EMBL" id="KAL3877398.1"/>
    </source>
</evidence>
<evidence type="ECO:0000256" key="6">
    <source>
        <dbReference type="ARBA" id="ARBA00022964"/>
    </source>
</evidence>
<feature type="compositionally biased region" description="Polar residues" evidence="12">
    <location>
        <begin position="379"/>
        <end position="396"/>
    </location>
</feature>
<feature type="compositionally biased region" description="Basic and acidic residues" evidence="12">
    <location>
        <begin position="279"/>
        <end position="291"/>
    </location>
</feature>
<comment type="function">
    <text evidence="11">Dioxygenase that catalyzes the conversion of the modified genomic base 5-methylcytosine (5mC) into 5-hydroxymethylcytosine (5hmC) and plays a key role in epigenetic chromatin reprogramming during embryonic development.</text>
</comment>
<feature type="region of interest" description="Disordered" evidence="12">
    <location>
        <begin position="591"/>
        <end position="625"/>
    </location>
</feature>
<feature type="compositionally biased region" description="Low complexity" evidence="12">
    <location>
        <begin position="1809"/>
        <end position="1829"/>
    </location>
</feature>
<keyword evidence="3" id="KW-0158">Chromosome</keyword>
<feature type="region of interest" description="Disordered" evidence="12">
    <location>
        <begin position="1024"/>
        <end position="1058"/>
    </location>
</feature>
<dbReference type="PANTHER" id="PTHR23358:SF6">
    <property type="entry name" value="METHYLCYTOSINE DIOXYGENASE TET"/>
    <property type="match status" value="1"/>
</dbReference>
<evidence type="ECO:0000256" key="5">
    <source>
        <dbReference type="ARBA" id="ARBA00022833"/>
    </source>
</evidence>
<organism evidence="14 15">
    <name type="scientific">Sinanodonta woodiana</name>
    <name type="common">Chinese pond mussel</name>
    <name type="synonym">Anodonta woodiana</name>
    <dbReference type="NCBI Taxonomy" id="1069815"/>
    <lineage>
        <taxon>Eukaryota</taxon>
        <taxon>Metazoa</taxon>
        <taxon>Spiralia</taxon>
        <taxon>Lophotrochozoa</taxon>
        <taxon>Mollusca</taxon>
        <taxon>Bivalvia</taxon>
        <taxon>Autobranchia</taxon>
        <taxon>Heteroconchia</taxon>
        <taxon>Palaeoheterodonta</taxon>
        <taxon>Unionida</taxon>
        <taxon>Unionoidea</taxon>
        <taxon>Unionidae</taxon>
        <taxon>Unioninae</taxon>
        <taxon>Sinanodonta</taxon>
    </lineage>
</organism>
<dbReference type="GO" id="GO:0070579">
    <property type="term" value="F:DNA 5-methylcytosine dioxygenase activity"/>
    <property type="evidence" value="ECO:0007669"/>
    <property type="project" value="UniProtKB-UniRule"/>
</dbReference>
<dbReference type="SMART" id="SM01333">
    <property type="entry name" value="Tet_JBP"/>
    <property type="match status" value="1"/>
</dbReference>
<accession>A0ABD3WVY3</accession>
<keyword evidence="6 11" id="KW-0223">Dioxygenase</keyword>
<dbReference type="GO" id="GO:0010468">
    <property type="term" value="P:regulation of gene expression"/>
    <property type="evidence" value="ECO:0007669"/>
    <property type="project" value="UniProtKB-ARBA"/>
</dbReference>
<protein>
    <recommendedName>
        <fullName evidence="11">Methylcytosine dioxygenase TET</fullName>
        <ecNumber evidence="11">1.14.11.80</ecNumber>
    </recommendedName>
</protein>
<dbReference type="Proteomes" id="UP001634394">
    <property type="component" value="Unassembled WGS sequence"/>
</dbReference>
<dbReference type="GO" id="GO:0008270">
    <property type="term" value="F:zinc ion binding"/>
    <property type="evidence" value="ECO:0007669"/>
    <property type="project" value="UniProtKB-UniRule"/>
</dbReference>
<reference evidence="14 15" key="1">
    <citation type="submission" date="2024-11" db="EMBL/GenBank/DDBJ databases">
        <title>Chromosome-level genome assembly of the freshwater bivalve Anodonta woodiana.</title>
        <authorList>
            <person name="Chen X."/>
        </authorList>
    </citation>
    <scope>NUCLEOTIDE SEQUENCE [LARGE SCALE GENOMIC DNA]</scope>
    <source>
        <strain evidence="14">MN2024</strain>
        <tissue evidence="14">Gills</tissue>
    </source>
</reference>
<dbReference type="GO" id="GO:0005634">
    <property type="term" value="C:nucleus"/>
    <property type="evidence" value="ECO:0007669"/>
    <property type="project" value="UniProtKB-UniRule"/>
</dbReference>
<dbReference type="CDD" id="cd18892">
    <property type="entry name" value="TET"/>
    <property type="match status" value="1"/>
</dbReference>
<dbReference type="InterPro" id="IPR040175">
    <property type="entry name" value="TET1/2/3"/>
</dbReference>
<proteinExistence type="inferred from homology"/>
<evidence type="ECO:0000256" key="3">
    <source>
        <dbReference type="ARBA" id="ARBA00022454"/>
    </source>
</evidence>
<gene>
    <name evidence="14" type="ORF">ACJMK2_035109</name>
</gene>
<feature type="region of interest" description="Disordered" evidence="12">
    <location>
        <begin position="523"/>
        <end position="562"/>
    </location>
</feature>
<feature type="region of interest" description="Disordered" evidence="12">
    <location>
        <begin position="1452"/>
        <end position="1500"/>
    </location>
</feature>
<evidence type="ECO:0000256" key="9">
    <source>
        <dbReference type="ARBA" id="ARBA00047840"/>
    </source>
</evidence>
<dbReference type="PANTHER" id="PTHR23358">
    <property type="entry name" value="METHYLCYTOSINE DIOXYGENASE TET"/>
    <property type="match status" value="1"/>
</dbReference>
<dbReference type="InterPro" id="IPR024779">
    <property type="entry name" value="2OGFeDO_JBP1/TET_oxygenase_dom"/>
</dbReference>
<feature type="region of interest" description="Disordered" evidence="12">
    <location>
        <begin position="1"/>
        <end position="23"/>
    </location>
</feature>
<feature type="region of interest" description="Disordered" evidence="12">
    <location>
        <begin position="1683"/>
        <end position="1708"/>
    </location>
</feature>
<comment type="similarity">
    <text evidence="2 11">Belongs to the TET family.</text>
</comment>
<keyword evidence="7 11" id="KW-0560">Oxidoreductase</keyword>
<evidence type="ECO:0000256" key="10">
    <source>
        <dbReference type="ARBA" id="ARBA00049431"/>
    </source>
</evidence>
<comment type="cofactor">
    <cofactor evidence="11">
        <name>Zn(2+)</name>
        <dbReference type="ChEBI" id="CHEBI:29105"/>
    </cofactor>
    <text evidence="11">The zinc ions have a structural role.</text>
</comment>
<dbReference type="InterPro" id="IPR046942">
    <property type="entry name" value="TET_oxygenase"/>
</dbReference>
<evidence type="ECO:0000256" key="1">
    <source>
        <dbReference type="ARBA" id="ARBA00004286"/>
    </source>
</evidence>
<comment type="caution">
    <text evidence="14">The sequence shown here is derived from an EMBL/GenBank/DDBJ whole genome shotgun (WGS) entry which is preliminary data.</text>
</comment>
<feature type="compositionally biased region" description="Basic and acidic residues" evidence="12">
    <location>
        <begin position="535"/>
        <end position="552"/>
    </location>
</feature>
<sequence>MDHLGPQVGEQEAPEGGDMYASSSAFDPSCYVRELDLKCQKDLHTRTKEDIGFQVQPPISFTGAGSGVQERLIDNQDRTDRRQPINKEAVSAVCSSFSSNEGKKLREKLKAVAKKHRRVSEEGQAQHGVRGYMKSPALSFGDTKADNQNLEEQRFRFMPGAASPFSLPWLMNEAILQQSAAFRIGHETFPPPSSIHHPTVFPSTIASQGALVDTHHLAQLYGHSLGPVSSRNQKCSESGDGIIPKPISPAMSGFQYPADITKRDVFSCDRKEISFNFDRELSTQGEHEKPKPIPQRGVSPFDIDMLIRPKVPNDSEKPQVSPIDFSHRMGFSGFEKDDHPAHNGATSNLPKPQEFKEPHALNGYTYNKNAKASGKGENETQASFHSQYKQNSNISSWPLKEPETTRNHVHSPFQSSISPNVYPFMDRCIQPVTKQPEISQKKVDNFPITSQSSSVQGVFELPYMGTSISARHPLHQNAWDISNTDQSIPEVIQMRDNYNENSGKKRPKFGSDKRLEKQAKKMFKKNKALEPSVTNEEKGGQPFEGKNKDKVNPKGSRRRKYECDDPDIMEIVQANVQQILAACKEKELEKVSHKMGESDNSLSDSQRKPDTKLSMSVSGSDLSDRSEKQQDCLNSVIKDKVLCCSDCEKLGIENSPNCSSRRKIDTVSDTIKFVRAMTLVEEDEAILQLQKANSFVNFFPTQEHSFGISPSIMSQKQDPSFGMLPATLSQNPDLSMSKTLAEVNEEFISKSFPKSFAENADNIYTNSNLIPPAVRSKVDDFHSQFEPKTNTVGQVQKLPSISEWHWKFSHPQGFSSSGISKPLPMDPNFLDGRGTPSFIFNNDLRGLSTVDNRTLKDRAVSPYINSSKSEFSVGTSTAMISNNVKGQEHSHTPDVKKKDQILKSSFPFVSAENFQVASRSSADTMSTDVKPSYEVLVKNKHVDLNTISSFSSDLPDSKSDVKVKDASASLELPDVSKYVTMCSGRSASCEFKDRNKDVNLYNSAIFEHELLDKNTDYRNVPSEFPDKAHSMTSQQPPWKTKDENKGVDATNRGDEFCSMPRQTKDQMINDMVMSDVNSFTSADTVQKYVDTVASQISQLKEMITGEDELLDRLKNNRVVEIPKCGCLGPDAMPSEDVEGPYYTHLGTARSVKALRELMETRTGLVGKAIRIEKIRYTGKEGKSSRGCPIAKWVIRRSGPDEKYLCMVRQRVGHTCETACILVVVVAWEGVETKQADDLYSFLIQNVTKYGYETERRCGTNERKTCACQGIDLVRRGASFSFGCSWSMYFNGCKFARSREVRKFKLKDLEKEKELEGHFQSLATNLAPLYKQVAPDAYRNQTQFESDASDCRLGLNDGRPFSGVTACVDFCAHSHKDLHNMYNGSTVVVTLTKHRGFNKPDDEQLHVLPLYVMESTDENESYDGQWAKIQSGALEVLHKYPLEARIRAVPLTPCKRKRGKKDKEKLSGRKRKGSPFPFARVINSPSGSSSSKLLTPKQRQAHAPIYSQDSDLSVMDSNCSSQSNSVFNTPVNDQSSFSKISGKGQKKSKKSISYDDLMLYSSKNDFGNLYESFWDYFYATGSFPPPTFISSCNYQNSLQQEKCNGTLNTSAAKNEHHPNNNLEEMAGNITESQVIGKEASSCLNKSHLDQALSNLLPSAQQNKEILPPQVIQLITSLLPQNIQEQRNSTKGQQPYTPSLPRVSQESVLSQNGMTVPQTIAAVSSLTTHASSTVVQSTPFSTHKSPLYQISKPEKSSNKQHLPHNLQPILEENTKTAISKHSSSEYGTVNYSCLGALSNTQILESSPRSLSISASSSSSSSSSQVSGNSSSVRVTNSSIPHHLSHCHRSITFPSPSTLGESSELQPSLRADNELLNAIKDQTAQCIDHMPSHKMGSNSDNTFHPDSCHIQNAIVQAHDICLPVTDHATKTVSSDRANSFNNTLQQFASTVPNSNQVQNLQSASGHSSKTVIPKKIQAVHGQLGNDIRENPRQKASSCDKYGQCFSNSVDISSSGSQDSIKVENPFEDSFQSPSFDSGSQVSYNTDLSRKEKASNEFDSPLHLLSEAVMIRTKNLESKYQTNTLPPVQTFFSPASKFGLYGNALHGNQREVCSVGPKSSMNEPNIHDNNSHDFSNSTFKENSQPSQLDDVHSEHILPEGQNEGQRLTKENNGCIIDPTVVKCEMEYNEDAFSDPNIGGVAVALAHGSVLFEVAKRELHATTGLKNPNRFSPTRISLVFYQHKNLNYRKHGYYMYEKKLEMLRQKRIETMMAENNGKVDMEEINNMFKGGKKKKKEKKEEVVDITKTSAVQYKYMWDANVRNSTTYTTDSVVTRWIDPQPMVTGPYQKWV</sequence>
<feature type="compositionally biased region" description="Basic and acidic residues" evidence="12">
    <location>
        <begin position="71"/>
        <end position="85"/>
    </location>
</feature>
<evidence type="ECO:0000256" key="8">
    <source>
        <dbReference type="ARBA" id="ARBA00023004"/>
    </source>
</evidence>
<comment type="catalytic activity">
    <reaction evidence="11">
        <text>a 5-methyl-2'-deoxycytidine in DNA + 2-oxoglutarate + O2 = a 5-hydroxymethyl-2'-deoxycytidine in DNA + succinate + CO2</text>
        <dbReference type="Rhea" id="RHEA:52636"/>
        <dbReference type="Rhea" id="RHEA-COMP:11370"/>
        <dbReference type="Rhea" id="RHEA-COMP:13315"/>
        <dbReference type="ChEBI" id="CHEBI:15379"/>
        <dbReference type="ChEBI" id="CHEBI:16526"/>
        <dbReference type="ChEBI" id="CHEBI:16810"/>
        <dbReference type="ChEBI" id="CHEBI:30031"/>
        <dbReference type="ChEBI" id="CHEBI:85454"/>
        <dbReference type="ChEBI" id="CHEBI:136731"/>
        <dbReference type="EC" id="1.14.11.80"/>
    </reaction>
</comment>
<dbReference type="GO" id="GO:0141166">
    <property type="term" value="P:chromosomal 5-methylcytosine DNA demethylation pathway"/>
    <property type="evidence" value="ECO:0007669"/>
    <property type="project" value="UniProtKB-UniRule"/>
</dbReference>
<feature type="region of interest" description="Disordered" evidence="12">
    <location>
        <begin position="279"/>
        <end position="299"/>
    </location>
</feature>
<evidence type="ECO:0000256" key="12">
    <source>
        <dbReference type="SAM" id="MobiDB-lite"/>
    </source>
</evidence>
<dbReference type="Pfam" id="PF12851">
    <property type="entry name" value="Tet_JBP"/>
    <property type="match status" value="1"/>
</dbReference>
<feature type="domain" description="Methylcytosine dioxygenase TET1-3 oxygenase" evidence="13">
    <location>
        <begin position="1284"/>
        <end position="2239"/>
    </location>
</feature>
<name>A0ABD3WVY3_SINWO</name>
<dbReference type="GO" id="GO:0005694">
    <property type="term" value="C:chromosome"/>
    <property type="evidence" value="ECO:0007669"/>
    <property type="project" value="UniProtKB-SubCell"/>
</dbReference>
<comment type="cofactor">
    <cofactor evidence="11">
        <name>Fe(2+)</name>
        <dbReference type="ChEBI" id="CHEBI:29033"/>
    </cofactor>
    <text evidence="11">Binds 1 Fe(2+) ion per subunit.</text>
</comment>
<keyword evidence="8 11" id="KW-0408">Iron</keyword>
<keyword evidence="4 11" id="KW-0479">Metal-binding</keyword>
<feature type="compositionally biased region" description="Basic and acidic residues" evidence="12">
    <location>
        <begin position="1039"/>
        <end position="1055"/>
    </location>
</feature>
<keyword evidence="5 11" id="KW-0862">Zinc</keyword>
<evidence type="ECO:0000259" key="13">
    <source>
        <dbReference type="SMART" id="SM01333"/>
    </source>
</evidence>
<dbReference type="EMBL" id="JBJQND010000005">
    <property type="protein sequence ID" value="KAL3877398.1"/>
    <property type="molecule type" value="Genomic_DNA"/>
</dbReference>
<evidence type="ECO:0000313" key="15">
    <source>
        <dbReference type="Proteomes" id="UP001634394"/>
    </source>
</evidence>
<evidence type="ECO:0000256" key="7">
    <source>
        <dbReference type="ARBA" id="ARBA00023002"/>
    </source>
</evidence>
<feature type="region of interest" description="Disordered" evidence="12">
    <location>
        <begin position="56"/>
        <end position="87"/>
    </location>
</feature>